<dbReference type="SUPFAM" id="SSF82708">
    <property type="entry name" value="R3H domain"/>
    <property type="match status" value="1"/>
</dbReference>
<comment type="domain">
    <text evidence="6">Has an N-terminal Jag-N domain and 2 RNA-binding domains (KH and R3H).</text>
</comment>
<evidence type="ECO:0000313" key="9">
    <source>
        <dbReference type="Proteomes" id="UP000051264"/>
    </source>
</evidence>
<comment type="subunit">
    <text evidence="6">Forms a complex with KhpA.</text>
</comment>
<dbReference type="Pfam" id="PF01424">
    <property type="entry name" value="R3H"/>
    <property type="match status" value="1"/>
</dbReference>
<dbReference type="InterPro" id="IPR034079">
    <property type="entry name" value="R3H_KhpB"/>
</dbReference>
<evidence type="ECO:0000256" key="6">
    <source>
        <dbReference type="HAMAP-Rule" id="MF_00867"/>
    </source>
</evidence>
<dbReference type="Pfam" id="PF14804">
    <property type="entry name" value="Jag_N"/>
    <property type="match status" value="1"/>
</dbReference>
<organism evidence="8 9">
    <name type="scientific">Latilactobacillus fuchuensis DSM 14340 = JCM 11249</name>
    <dbReference type="NCBI Taxonomy" id="1423747"/>
    <lineage>
        <taxon>Bacteria</taxon>
        <taxon>Bacillati</taxon>
        <taxon>Bacillota</taxon>
        <taxon>Bacilli</taxon>
        <taxon>Lactobacillales</taxon>
        <taxon>Lactobacillaceae</taxon>
        <taxon>Latilactobacillus</taxon>
    </lineage>
</organism>
<comment type="caution">
    <text evidence="8">The sequence shown here is derived from an EMBL/GenBank/DDBJ whole genome shotgun (WGS) entry which is preliminary data.</text>
</comment>
<comment type="caution">
    <text evidence="6">Lacks conserved residue(s) required for the propagation of feature annotation.</text>
</comment>
<keyword evidence="1 6" id="KW-0963">Cytoplasm</keyword>
<dbReference type="eggNOG" id="COG1847">
    <property type="taxonomic scope" value="Bacteria"/>
</dbReference>
<dbReference type="InterPro" id="IPR038247">
    <property type="entry name" value="Jag_N_dom_sf"/>
</dbReference>
<gene>
    <name evidence="6" type="primary">khpB</name>
    <name evidence="6" type="synonym">eloR</name>
    <name evidence="8" type="ORF">FC69_GL001149</name>
</gene>
<dbReference type="Gene3D" id="3.30.300.20">
    <property type="match status" value="1"/>
</dbReference>
<keyword evidence="2 6" id="KW-0694">RNA-binding</keyword>
<evidence type="ECO:0000256" key="2">
    <source>
        <dbReference type="ARBA" id="ARBA00022884"/>
    </source>
</evidence>
<dbReference type="Gene3D" id="3.30.30.80">
    <property type="entry name" value="probable RNA-binding protein from clostridium symbiosum atcc 14940"/>
    <property type="match status" value="1"/>
</dbReference>
<dbReference type="InterPro" id="IPR001374">
    <property type="entry name" value="R3H_dom"/>
</dbReference>
<reference evidence="8 9" key="1">
    <citation type="journal article" date="2015" name="Genome Announc.">
        <title>Expanding the biotechnology potential of lactobacilli through comparative genomics of 213 strains and associated genera.</title>
        <authorList>
            <person name="Sun Z."/>
            <person name="Harris H.M."/>
            <person name="McCann A."/>
            <person name="Guo C."/>
            <person name="Argimon S."/>
            <person name="Zhang W."/>
            <person name="Yang X."/>
            <person name="Jeffery I.B."/>
            <person name="Cooney J.C."/>
            <person name="Kagawa T.F."/>
            <person name="Liu W."/>
            <person name="Song Y."/>
            <person name="Salvetti E."/>
            <person name="Wrobel A."/>
            <person name="Rasinkangas P."/>
            <person name="Parkhill J."/>
            <person name="Rea M.C."/>
            <person name="O'Sullivan O."/>
            <person name="Ritari J."/>
            <person name="Douillard F.P."/>
            <person name="Paul Ross R."/>
            <person name="Yang R."/>
            <person name="Briner A.E."/>
            <person name="Felis G.E."/>
            <person name="de Vos W.M."/>
            <person name="Barrangou R."/>
            <person name="Klaenhammer T.R."/>
            <person name="Caufield P.W."/>
            <person name="Cui Y."/>
            <person name="Zhang H."/>
            <person name="O'Toole P.W."/>
        </authorList>
    </citation>
    <scope>NUCLEOTIDE SEQUENCE [LARGE SCALE GENOMIC DNA]</scope>
    <source>
        <strain evidence="8 9">DSM 14340</strain>
    </source>
</reference>
<dbReference type="InterPro" id="IPR039247">
    <property type="entry name" value="KhpB"/>
</dbReference>
<dbReference type="SMART" id="SM00393">
    <property type="entry name" value="R3H"/>
    <property type="match status" value="1"/>
</dbReference>
<dbReference type="InterPro" id="IPR015946">
    <property type="entry name" value="KH_dom-like_a/b"/>
</dbReference>
<proteinExistence type="inferred from homology"/>
<dbReference type="Gene3D" id="3.30.1370.50">
    <property type="entry name" value="R3H-like domain"/>
    <property type="match status" value="1"/>
</dbReference>
<dbReference type="GO" id="GO:0003723">
    <property type="term" value="F:RNA binding"/>
    <property type="evidence" value="ECO:0007669"/>
    <property type="project" value="UniProtKB-UniRule"/>
</dbReference>
<dbReference type="SMART" id="SM01245">
    <property type="entry name" value="Jag_N"/>
    <property type="match status" value="1"/>
</dbReference>
<keyword evidence="4 6" id="KW-0143">Chaperone</keyword>
<dbReference type="PANTHER" id="PTHR35800">
    <property type="entry name" value="PROTEIN JAG"/>
    <property type="match status" value="1"/>
</dbReference>
<dbReference type="STRING" id="1423747.FC69_GL001149"/>
<dbReference type="NCBIfam" id="NF041568">
    <property type="entry name" value="Jag_EloR"/>
    <property type="match status" value="1"/>
</dbReference>
<dbReference type="HAMAP" id="MF_00867">
    <property type="entry name" value="KhpB"/>
    <property type="match status" value="1"/>
</dbReference>
<dbReference type="PROSITE" id="PS51061">
    <property type="entry name" value="R3H"/>
    <property type="match status" value="1"/>
</dbReference>
<comment type="function">
    <text evidence="6">A probable RNA chaperone. Forms a complex with KhpA which binds to cellular RNA and controls its expression. Plays a role in peptidoglycan (PG) homeostasis and cell length regulation.</text>
</comment>
<keyword evidence="5 6" id="KW-0961">Cell wall biogenesis/degradation</keyword>
<evidence type="ECO:0000256" key="1">
    <source>
        <dbReference type="ARBA" id="ARBA00022490"/>
    </source>
</evidence>
<dbReference type="InterPro" id="IPR032782">
    <property type="entry name" value="KhpB_N"/>
</dbReference>
<dbReference type="CDD" id="cd02644">
    <property type="entry name" value="R3H_jag"/>
    <property type="match status" value="1"/>
</dbReference>
<dbReference type="Proteomes" id="UP000051264">
    <property type="component" value="Unassembled WGS sequence"/>
</dbReference>
<evidence type="ECO:0000256" key="5">
    <source>
        <dbReference type="ARBA" id="ARBA00023316"/>
    </source>
</evidence>
<dbReference type="Pfam" id="PF13083">
    <property type="entry name" value="KH_KhpA-B"/>
    <property type="match status" value="1"/>
</dbReference>
<accession>A0A0R1S6J9</accession>
<comment type="subcellular location">
    <subcellularLocation>
        <location evidence="6">Cytoplasm</location>
    </subcellularLocation>
</comment>
<evidence type="ECO:0000259" key="7">
    <source>
        <dbReference type="PROSITE" id="PS51061"/>
    </source>
</evidence>
<protein>
    <recommendedName>
        <fullName evidence="6">RNA-binding protein KhpB</fullName>
    </recommendedName>
    <alternativeName>
        <fullName evidence="6">RNA-binding protein EloR</fullName>
    </alternativeName>
</protein>
<dbReference type="CDD" id="cd02414">
    <property type="entry name" value="KH-II_Jag"/>
    <property type="match status" value="1"/>
</dbReference>
<sequence length="244" mass="26806">MGGLKVQTFQGANIQAAIDQGLAVLKVTRDEVAVEVIEEGKKGFLGFGKKPAVVELKLVAPVISEAPTTTTQTVAPIKPTAHSKPAKRVKQDEAEAVQAVSTYLSQMTTQIGTPVTIKVQRQHKVLTYHLQTDKEGLLIGKHGKTINALQYLAQTYYNHHAKGKQTIILEVGDYRKRRAAILVHLADKAAREVVATGQSVKLDPMPAFERKIIHGHLTENSHVQTHSEGHGDRRYLVIDSNRSF</sequence>
<dbReference type="PANTHER" id="PTHR35800:SF1">
    <property type="entry name" value="RNA-BINDING PROTEIN KHPB"/>
    <property type="match status" value="1"/>
</dbReference>
<feature type="domain" description="R3H" evidence="7">
    <location>
        <begin position="176"/>
        <end position="242"/>
    </location>
</feature>
<comment type="similarity">
    <text evidence="6">Belongs to the KhpB RNA-binding protein family.</text>
</comment>
<name>A0A0R1S6J9_9LACO</name>
<dbReference type="PATRIC" id="fig|1423747.3.peg.1173"/>
<dbReference type="AlphaFoldDB" id="A0A0R1S6J9"/>
<dbReference type="EMBL" id="AZEX01000002">
    <property type="protein sequence ID" value="KRL61939.1"/>
    <property type="molecule type" value="Genomic_DNA"/>
</dbReference>
<evidence type="ECO:0000256" key="4">
    <source>
        <dbReference type="ARBA" id="ARBA00023186"/>
    </source>
</evidence>
<evidence type="ECO:0000313" key="8">
    <source>
        <dbReference type="EMBL" id="KRL61939.1"/>
    </source>
</evidence>
<evidence type="ECO:0000256" key="3">
    <source>
        <dbReference type="ARBA" id="ARBA00022960"/>
    </source>
</evidence>
<dbReference type="InterPro" id="IPR036867">
    <property type="entry name" value="R3H_dom_sf"/>
</dbReference>
<dbReference type="GO" id="GO:0008360">
    <property type="term" value="P:regulation of cell shape"/>
    <property type="evidence" value="ECO:0007669"/>
    <property type="project" value="UniProtKB-KW"/>
</dbReference>
<dbReference type="GO" id="GO:0005737">
    <property type="term" value="C:cytoplasm"/>
    <property type="evidence" value="ECO:0007669"/>
    <property type="project" value="UniProtKB-SubCell"/>
</dbReference>
<dbReference type="InterPro" id="IPR038008">
    <property type="entry name" value="Jag_KH"/>
</dbReference>
<dbReference type="GO" id="GO:0009252">
    <property type="term" value="P:peptidoglycan biosynthetic process"/>
    <property type="evidence" value="ECO:0007669"/>
    <property type="project" value="UniProtKB-UniRule"/>
</dbReference>
<keyword evidence="3 6" id="KW-0133">Cell shape</keyword>
<dbReference type="GO" id="GO:0071555">
    <property type="term" value="P:cell wall organization"/>
    <property type="evidence" value="ECO:0007669"/>
    <property type="project" value="UniProtKB-KW"/>
</dbReference>